<evidence type="ECO:0000313" key="2">
    <source>
        <dbReference type="EMBL" id="KAK2810140.1"/>
    </source>
</evidence>
<dbReference type="Proteomes" id="UP001187415">
    <property type="component" value="Unassembled WGS sequence"/>
</dbReference>
<evidence type="ECO:0000313" key="3">
    <source>
        <dbReference type="Proteomes" id="UP001187415"/>
    </source>
</evidence>
<organism evidence="2 3">
    <name type="scientific">Channa striata</name>
    <name type="common">Snakehead murrel</name>
    <name type="synonym">Ophicephalus striatus</name>
    <dbReference type="NCBI Taxonomy" id="64152"/>
    <lineage>
        <taxon>Eukaryota</taxon>
        <taxon>Metazoa</taxon>
        <taxon>Chordata</taxon>
        <taxon>Craniata</taxon>
        <taxon>Vertebrata</taxon>
        <taxon>Euteleostomi</taxon>
        <taxon>Actinopterygii</taxon>
        <taxon>Neopterygii</taxon>
        <taxon>Teleostei</taxon>
        <taxon>Neoteleostei</taxon>
        <taxon>Acanthomorphata</taxon>
        <taxon>Anabantaria</taxon>
        <taxon>Anabantiformes</taxon>
        <taxon>Channoidei</taxon>
        <taxon>Channidae</taxon>
        <taxon>Channa</taxon>
    </lineage>
</organism>
<name>A0AA88IIV5_CHASR</name>
<sequence length="284" mass="31362">MVSVGYGPRSSAGLLRCARRVRGGDLPGRGQREGAPRGLSRPLGPAAVADKFKRAGSRCPSSWPACTDPSGGYAQEDMRDRESSVPVRAIRDPKAASRKKATRVRGQDSGLGNPVGRPRPFVKDRRVKLEYENSSSGVLPRGEEELVSLTPRPGRQRRPVFPLGQDQGTLRREEHRDRHPRRLKVSKASVKTTYVEIVRTWLQKITGLSTKPVECHEFYKCNPCEAAFYRYPLNLKLRGCTTAMFGVPWLLRAKAAFGRRAAGRGGRGRKKGVESLEATRDSAG</sequence>
<protein>
    <submittedName>
        <fullName evidence="2">Uncharacterized protein</fullName>
    </submittedName>
</protein>
<proteinExistence type="predicted"/>
<feature type="region of interest" description="Disordered" evidence="1">
    <location>
        <begin position="261"/>
        <end position="284"/>
    </location>
</feature>
<reference evidence="2" key="1">
    <citation type="submission" date="2023-07" db="EMBL/GenBank/DDBJ databases">
        <title>Chromosome-level Genome Assembly of Striped Snakehead (Channa striata).</title>
        <authorList>
            <person name="Liu H."/>
        </authorList>
    </citation>
    <scope>NUCLEOTIDE SEQUENCE</scope>
    <source>
        <strain evidence="2">Gz</strain>
        <tissue evidence="2">Muscle</tissue>
    </source>
</reference>
<feature type="compositionally biased region" description="Basic and acidic residues" evidence="1">
    <location>
        <begin position="76"/>
        <end position="95"/>
    </location>
</feature>
<dbReference type="AlphaFoldDB" id="A0AA88IIV5"/>
<evidence type="ECO:0000256" key="1">
    <source>
        <dbReference type="SAM" id="MobiDB-lite"/>
    </source>
</evidence>
<gene>
    <name evidence="2" type="ORF">Q5P01_000429</name>
</gene>
<feature type="region of interest" description="Disordered" evidence="1">
    <location>
        <begin position="22"/>
        <end position="44"/>
    </location>
</feature>
<keyword evidence="3" id="KW-1185">Reference proteome</keyword>
<feature type="region of interest" description="Disordered" evidence="1">
    <location>
        <begin position="56"/>
        <end position="123"/>
    </location>
</feature>
<feature type="region of interest" description="Disordered" evidence="1">
    <location>
        <begin position="142"/>
        <end position="177"/>
    </location>
</feature>
<dbReference type="EMBL" id="JAUPFM010000251">
    <property type="protein sequence ID" value="KAK2810140.1"/>
    <property type="molecule type" value="Genomic_DNA"/>
</dbReference>
<accession>A0AA88IIV5</accession>
<comment type="caution">
    <text evidence="2">The sequence shown here is derived from an EMBL/GenBank/DDBJ whole genome shotgun (WGS) entry which is preliminary data.</text>
</comment>
<feature type="compositionally biased region" description="Basic and acidic residues" evidence="1">
    <location>
        <begin position="271"/>
        <end position="284"/>
    </location>
</feature>